<dbReference type="Proteomes" id="UP000617340">
    <property type="component" value="Unassembled WGS sequence"/>
</dbReference>
<feature type="region of interest" description="Disordered" evidence="1">
    <location>
        <begin position="29"/>
        <end position="100"/>
    </location>
</feature>
<dbReference type="EMBL" id="JACSDZ010000010">
    <property type="protein sequence ID" value="KAF7393824.1"/>
    <property type="molecule type" value="Genomic_DNA"/>
</dbReference>
<reference evidence="2" key="1">
    <citation type="journal article" date="2020" name="G3 (Bethesda)">
        <title>High-Quality Assemblies for Three Invasive Social Wasps from the &lt;i&gt;Vespula&lt;/i&gt; Genus.</title>
        <authorList>
            <person name="Harrop T.W.R."/>
            <person name="Guhlin J."/>
            <person name="McLaughlin G.M."/>
            <person name="Permina E."/>
            <person name="Stockwell P."/>
            <person name="Gilligan J."/>
            <person name="Le Lec M.F."/>
            <person name="Gruber M.A.M."/>
            <person name="Quinn O."/>
            <person name="Lovegrove M."/>
            <person name="Duncan E.J."/>
            <person name="Remnant E.J."/>
            <person name="Van Eeckhoven J."/>
            <person name="Graham B."/>
            <person name="Knapp R.A."/>
            <person name="Langford K.W."/>
            <person name="Kronenberg Z."/>
            <person name="Press M.O."/>
            <person name="Eacker S.M."/>
            <person name="Wilson-Rankin E.E."/>
            <person name="Purcell J."/>
            <person name="Lester P.J."/>
            <person name="Dearden P.K."/>
        </authorList>
    </citation>
    <scope>NUCLEOTIDE SEQUENCE</scope>
    <source>
        <strain evidence="2">Linc-1</strain>
    </source>
</reference>
<feature type="compositionally biased region" description="Basic and acidic residues" evidence="1">
    <location>
        <begin position="53"/>
        <end position="62"/>
    </location>
</feature>
<proteinExistence type="predicted"/>
<protein>
    <submittedName>
        <fullName evidence="2">Uncharacterized protein</fullName>
    </submittedName>
</protein>
<feature type="compositionally biased region" description="Basic and acidic residues" evidence="1">
    <location>
        <begin position="33"/>
        <end position="45"/>
    </location>
</feature>
<name>A0A834JVQ4_VESGE</name>
<organism evidence="2 3">
    <name type="scientific">Vespula germanica</name>
    <name type="common">German yellow jacket</name>
    <name type="synonym">Paravespula germanica</name>
    <dbReference type="NCBI Taxonomy" id="30212"/>
    <lineage>
        <taxon>Eukaryota</taxon>
        <taxon>Metazoa</taxon>
        <taxon>Ecdysozoa</taxon>
        <taxon>Arthropoda</taxon>
        <taxon>Hexapoda</taxon>
        <taxon>Insecta</taxon>
        <taxon>Pterygota</taxon>
        <taxon>Neoptera</taxon>
        <taxon>Endopterygota</taxon>
        <taxon>Hymenoptera</taxon>
        <taxon>Apocrita</taxon>
        <taxon>Aculeata</taxon>
        <taxon>Vespoidea</taxon>
        <taxon>Vespidae</taxon>
        <taxon>Vespinae</taxon>
        <taxon>Vespula</taxon>
    </lineage>
</organism>
<evidence type="ECO:0000313" key="3">
    <source>
        <dbReference type="Proteomes" id="UP000617340"/>
    </source>
</evidence>
<sequence length="100" mass="11556">MLAARRHLEIRDDFRPTFFEGWKAKGTKKKERRSGEMEIKDKSDPIEIAPDNAPRREEEVGRNVRTGGARTDKLCAMFRKRARTEGPDRPRPVHPSLRGS</sequence>
<evidence type="ECO:0000313" key="2">
    <source>
        <dbReference type="EMBL" id="KAF7393824.1"/>
    </source>
</evidence>
<gene>
    <name evidence="2" type="ORF">HZH68_010643</name>
</gene>
<evidence type="ECO:0000256" key="1">
    <source>
        <dbReference type="SAM" id="MobiDB-lite"/>
    </source>
</evidence>
<dbReference type="AlphaFoldDB" id="A0A834JVQ4"/>
<accession>A0A834JVQ4</accession>
<keyword evidence="3" id="KW-1185">Reference proteome</keyword>
<comment type="caution">
    <text evidence="2">The sequence shown here is derived from an EMBL/GenBank/DDBJ whole genome shotgun (WGS) entry which is preliminary data.</text>
</comment>